<dbReference type="CAZy" id="CBM14">
    <property type="family name" value="Carbohydrate-Binding Module Family 14"/>
</dbReference>
<organism evidence="3 4">
    <name type="scientific">Leucania separata nucleopolyhedrovirus</name>
    <name type="common">LsNPV</name>
    <dbReference type="NCBI Taxonomy" id="1307956"/>
    <lineage>
        <taxon>Viruses</taxon>
        <taxon>Viruses incertae sedis</taxon>
        <taxon>Naldaviricetes</taxon>
        <taxon>Lefavirales</taxon>
        <taxon>Baculoviridae</taxon>
        <taxon>Alphabaculovirus</taxon>
        <taxon>Alphabaculovirus leseparatae</taxon>
    </lineage>
</organism>
<dbReference type="Pfam" id="PF01607">
    <property type="entry name" value="CBM_14"/>
    <property type="match status" value="1"/>
</dbReference>
<feature type="domain" description="Chitin-binding type-2" evidence="2">
    <location>
        <begin position="44"/>
        <end position="100"/>
    </location>
</feature>
<evidence type="ECO:0000313" key="4">
    <source>
        <dbReference type="Proteomes" id="UP000201737"/>
    </source>
</evidence>
<dbReference type="InterPro" id="IPR036508">
    <property type="entry name" value="Chitin-bd_dom_sf"/>
</dbReference>
<keyword evidence="1" id="KW-1133">Transmembrane helix</keyword>
<dbReference type="RefSeq" id="YP_758351.1">
    <property type="nucleotide sequence ID" value="NC_008348.1"/>
</dbReference>
<dbReference type="PROSITE" id="PS50940">
    <property type="entry name" value="CHIT_BIND_II"/>
    <property type="match status" value="1"/>
</dbReference>
<evidence type="ECO:0000259" key="2">
    <source>
        <dbReference type="PROSITE" id="PS50940"/>
    </source>
</evidence>
<dbReference type="Gene3D" id="2.170.140.10">
    <property type="entry name" value="Chitin binding domain"/>
    <property type="match status" value="1"/>
</dbReference>
<reference evidence="3 4" key="1">
    <citation type="journal article" date="2007" name="Virus Genes">
        <title>Genome sequence of Leucania seperata nucleopolyhedrovirus.</title>
        <authorList>
            <person name="Xiao H."/>
            <person name="Qi Y."/>
        </authorList>
    </citation>
    <scope>NUCLEOTIDE SEQUENCE [LARGE SCALE GENOMIC DNA]</scope>
    <source>
        <strain evidence="3 4">AH1</strain>
    </source>
</reference>
<dbReference type="KEGG" id="vg:5176326"/>
<organismHost>
    <name type="scientific">Lepidoptera</name>
    <name type="common">moths &amp; butterflies</name>
    <dbReference type="NCBI Taxonomy" id="7088"/>
</organismHost>
<keyword evidence="1" id="KW-0812">Transmembrane</keyword>
<dbReference type="SUPFAM" id="SSF57625">
    <property type="entry name" value="Invertebrate chitin-binding proteins"/>
    <property type="match status" value="1"/>
</dbReference>
<name>Q0IL65_NPVLS</name>
<dbReference type="GO" id="GO:0008061">
    <property type="term" value="F:chitin binding"/>
    <property type="evidence" value="ECO:0007669"/>
    <property type="project" value="InterPro"/>
</dbReference>
<evidence type="ECO:0000313" key="3">
    <source>
        <dbReference type="EMBL" id="AAR28818.1"/>
    </source>
</evidence>
<keyword evidence="1" id="KW-0472">Membrane</keyword>
<evidence type="ECO:0000256" key="1">
    <source>
        <dbReference type="SAM" id="Phobius"/>
    </source>
</evidence>
<sequence>MHTYLKFLVIILIMLLIILIVNMILCSRHVNEEEEKEEEQKEEHNPCAGINMGFVPDPNDCARYFMCFNNNITHYTCFSGMLFSPPRGTCLPADEVDCGDRPRH</sequence>
<dbReference type="OrthoDB" id="29192at10239"/>
<reference evidence="3 4" key="2">
    <citation type="journal article" date="2007" name="Virus Res.">
        <title>P13 of Leucania separata multiple nuclear polyhedrosis virus affected the polyhedra and budded virions yields of AcMNPV.</title>
        <authorList>
            <person name="Du E.Q."/>
            <person name="Yan F."/>
            <person name="Jin W.X."/>
            <person name="Lu N."/>
            <person name="Xiao H.Z."/>
            <person name="Lu S.Y."/>
            <person name="Qi Y.P."/>
        </authorList>
    </citation>
    <scope>NUCLEOTIDE SEQUENCE [LARGE SCALE GENOMIC DNA]</scope>
    <source>
        <strain evidence="3 4">AH1</strain>
    </source>
</reference>
<feature type="transmembrane region" description="Helical" evidence="1">
    <location>
        <begin position="7"/>
        <end position="25"/>
    </location>
</feature>
<dbReference type="GeneID" id="5176326"/>
<dbReference type="SMART" id="SM00494">
    <property type="entry name" value="ChtBD2"/>
    <property type="match status" value="1"/>
</dbReference>
<dbReference type="EMBL" id="AY394490">
    <property type="protein sequence ID" value="AAR28818.1"/>
    <property type="molecule type" value="Genomic_DNA"/>
</dbReference>
<dbReference type="GO" id="GO:0005576">
    <property type="term" value="C:extracellular region"/>
    <property type="evidence" value="ECO:0007669"/>
    <property type="project" value="InterPro"/>
</dbReference>
<dbReference type="InterPro" id="IPR002557">
    <property type="entry name" value="Chitin-bd_dom"/>
</dbReference>
<proteinExistence type="predicted"/>
<accession>Q0IL65</accession>
<dbReference type="Proteomes" id="UP000201737">
    <property type="component" value="Segment"/>
</dbReference>
<keyword evidence="4" id="KW-1185">Reference proteome</keyword>
<protein>
    <submittedName>
        <fullName evidence="3">ORF54</fullName>
    </submittedName>
</protein>